<evidence type="ECO:0000259" key="2">
    <source>
        <dbReference type="Pfam" id="PF00248"/>
    </source>
</evidence>
<dbReference type="InterPro" id="IPR050791">
    <property type="entry name" value="Aldo-Keto_reductase"/>
</dbReference>
<reference evidence="3" key="2">
    <citation type="submission" date="2022-09" db="EMBL/GenBank/DDBJ databases">
        <title>Biosynthetic gene clusters of Dactylosporangioum fulvum.</title>
        <authorList>
            <person name="Caradec T."/>
        </authorList>
    </citation>
    <scope>NUCLEOTIDE SEQUENCE</scope>
    <source>
        <strain evidence="3">NRRL B-16292</strain>
    </source>
</reference>
<dbReference type="RefSeq" id="WP_259866194.1">
    <property type="nucleotide sequence ID" value="NZ_CP073720.1"/>
</dbReference>
<evidence type="ECO:0000313" key="3">
    <source>
        <dbReference type="EMBL" id="UWP86729.1"/>
    </source>
</evidence>
<evidence type="ECO:0000313" key="4">
    <source>
        <dbReference type="Proteomes" id="UP001059617"/>
    </source>
</evidence>
<keyword evidence="4" id="KW-1185">Reference proteome</keyword>
<dbReference type="PANTHER" id="PTHR43625:SF40">
    <property type="entry name" value="ALDO-KETO REDUCTASE YAKC [NADP(+)]"/>
    <property type="match status" value="1"/>
</dbReference>
<feature type="domain" description="NADP-dependent oxidoreductase" evidence="2">
    <location>
        <begin position="7"/>
        <end position="289"/>
    </location>
</feature>
<dbReference type="EMBL" id="CP073720">
    <property type="protein sequence ID" value="UWP86729.1"/>
    <property type="molecule type" value="Genomic_DNA"/>
</dbReference>
<keyword evidence="1" id="KW-0560">Oxidoreductase</keyword>
<evidence type="ECO:0000256" key="1">
    <source>
        <dbReference type="ARBA" id="ARBA00023002"/>
    </source>
</evidence>
<reference evidence="3" key="1">
    <citation type="submission" date="2021-04" db="EMBL/GenBank/DDBJ databases">
        <authorList>
            <person name="Hartkoorn R.C."/>
            <person name="Beaudoing E."/>
            <person name="Hot D."/>
        </authorList>
    </citation>
    <scope>NUCLEOTIDE SEQUENCE</scope>
    <source>
        <strain evidence="3">NRRL B-16292</strain>
    </source>
</reference>
<dbReference type="InterPro" id="IPR036812">
    <property type="entry name" value="NAD(P)_OxRdtase_dom_sf"/>
</dbReference>
<sequence>MGLVDGYFGAVSADQATRAVHRALDLGITLFDTADSYGAGAGEERLGAALAGRRDGVLLASKVGLVANHSAAGRVVDGRPEHVRAGVEASLGRLRTDVIDLYQLHRVDPQVPVEETVGAMATLVAEGKVRYLGVSEVTPQQLRRAAAVHPLVSVQSEYSLFERGVEAGILAECDRLGAALIAFAPLGKGLLTGRLQSVTGFADSDLRSRLPRFGGDHLRHNQQLAATLGELARALDITSGQLALAWLLSRSALVLPIPGSTSSDHLAENAAASDIDLPAEVLVRIDAVLAADPVSGDRYPEDWRLPGG</sequence>
<protein>
    <submittedName>
        <fullName evidence="3">Aldo/keto reductase</fullName>
    </submittedName>
</protein>
<accession>A0ABY5WCH0</accession>
<dbReference type="SUPFAM" id="SSF51430">
    <property type="entry name" value="NAD(P)-linked oxidoreductase"/>
    <property type="match status" value="1"/>
</dbReference>
<gene>
    <name evidence="3" type="ORF">Dfulv_21805</name>
</gene>
<name>A0ABY5WCH0_9ACTN</name>
<proteinExistence type="predicted"/>
<organism evidence="3 4">
    <name type="scientific">Dactylosporangium fulvum</name>
    <dbReference type="NCBI Taxonomy" id="53359"/>
    <lineage>
        <taxon>Bacteria</taxon>
        <taxon>Bacillati</taxon>
        <taxon>Actinomycetota</taxon>
        <taxon>Actinomycetes</taxon>
        <taxon>Micromonosporales</taxon>
        <taxon>Micromonosporaceae</taxon>
        <taxon>Dactylosporangium</taxon>
    </lineage>
</organism>
<dbReference type="InterPro" id="IPR023210">
    <property type="entry name" value="NADP_OxRdtase_dom"/>
</dbReference>
<dbReference type="Pfam" id="PF00248">
    <property type="entry name" value="Aldo_ket_red"/>
    <property type="match status" value="1"/>
</dbReference>
<dbReference type="Proteomes" id="UP001059617">
    <property type="component" value="Chromosome"/>
</dbReference>
<dbReference type="PANTHER" id="PTHR43625">
    <property type="entry name" value="AFLATOXIN B1 ALDEHYDE REDUCTASE"/>
    <property type="match status" value="1"/>
</dbReference>
<dbReference type="Gene3D" id="3.20.20.100">
    <property type="entry name" value="NADP-dependent oxidoreductase domain"/>
    <property type="match status" value="1"/>
</dbReference>